<dbReference type="GO" id="GO:0008168">
    <property type="term" value="F:methyltransferase activity"/>
    <property type="evidence" value="ECO:0007669"/>
    <property type="project" value="InterPro"/>
</dbReference>
<evidence type="ECO:0000313" key="3">
    <source>
        <dbReference type="EMBL" id="KAK1709756.1"/>
    </source>
</evidence>
<feature type="domain" description="Ada DNA repair metal-binding" evidence="2">
    <location>
        <begin position="13"/>
        <end position="75"/>
    </location>
</feature>
<dbReference type="GeneID" id="85385145"/>
<dbReference type="InterPro" id="IPR035451">
    <property type="entry name" value="Ada-like_dom_sf"/>
</dbReference>
<name>A0AAD8U960_GLOAC</name>
<sequence length="212" mass="23743">MVFQANETIDSTRWLFVSRRDLSANSSFFYGVISTQIFCRPTCPGRVARRGNVVFFNDLQHASQSGYRPCKRCEPCNDDWSRNSSGRKIAHQARAMIAAAEADSLKWTVGGLARKLGVASAHLHRRFKKCFLMTPKAFAESLSTPERSLSGYSGLDGQAPSLDYVLPETSTDLEEYYPLDDLLGNFSTWSTDDVELFIALGPTVSTRFQDEF</sequence>
<evidence type="ECO:0000259" key="2">
    <source>
        <dbReference type="Pfam" id="PF02805"/>
    </source>
</evidence>
<accession>A0AAD8U960</accession>
<dbReference type="InterPro" id="IPR004026">
    <property type="entry name" value="Ada_DNA_repair_Zn-bd"/>
</dbReference>
<evidence type="ECO:0000313" key="4">
    <source>
        <dbReference type="Proteomes" id="UP001244207"/>
    </source>
</evidence>
<dbReference type="AlphaFoldDB" id="A0AAD8U960"/>
<dbReference type="GO" id="GO:0003677">
    <property type="term" value="F:DNA binding"/>
    <property type="evidence" value="ECO:0007669"/>
    <property type="project" value="InterPro"/>
</dbReference>
<dbReference type="EMBL" id="JAHMHS010000178">
    <property type="protein sequence ID" value="KAK1709756.1"/>
    <property type="molecule type" value="Genomic_DNA"/>
</dbReference>
<reference evidence="3" key="1">
    <citation type="submission" date="2021-12" db="EMBL/GenBank/DDBJ databases">
        <title>Comparative genomics, transcriptomics and evolutionary studies reveal genomic signatures of adaptation to plant cell wall in hemibiotrophic fungi.</title>
        <authorList>
            <consortium name="DOE Joint Genome Institute"/>
            <person name="Baroncelli R."/>
            <person name="Diaz J.F."/>
            <person name="Benocci T."/>
            <person name="Peng M."/>
            <person name="Battaglia E."/>
            <person name="Haridas S."/>
            <person name="Andreopoulos W."/>
            <person name="Labutti K."/>
            <person name="Pangilinan J."/>
            <person name="Floch G.L."/>
            <person name="Makela M.R."/>
            <person name="Henrissat B."/>
            <person name="Grigoriev I.V."/>
            <person name="Crouch J.A."/>
            <person name="De Vries R.P."/>
            <person name="Sukno S.A."/>
            <person name="Thon M.R."/>
        </authorList>
    </citation>
    <scope>NUCLEOTIDE SEQUENCE</scope>
    <source>
        <strain evidence="3">CBS 112980</strain>
    </source>
</reference>
<keyword evidence="4" id="KW-1185">Reference proteome</keyword>
<dbReference type="Gene3D" id="3.40.10.10">
    <property type="entry name" value="DNA Methylphosphotriester Repair Domain"/>
    <property type="match status" value="1"/>
</dbReference>
<dbReference type="RefSeq" id="XP_060358667.1">
    <property type="nucleotide sequence ID" value="XM_060501246.1"/>
</dbReference>
<organism evidence="3 4">
    <name type="scientific">Glomerella acutata</name>
    <name type="common">Colletotrichum acutatum</name>
    <dbReference type="NCBI Taxonomy" id="27357"/>
    <lineage>
        <taxon>Eukaryota</taxon>
        <taxon>Fungi</taxon>
        <taxon>Dikarya</taxon>
        <taxon>Ascomycota</taxon>
        <taxon>Pezizomycotina</taxon>
        <taxon>Sordariomycetes</taxon>
        <taxon>Hypocreomycetidae</taxon>
        <taxon>Glomerellales</taxon>
        <taxon>Glomerellaceae</taxon>
        <taxon>Colletotrichum</taxon>
        <taxon>Colletotrichum acutatum species complex</taxon>
    </lineage>
</organism>
<dbReference type="Gene3D" id="1.10.10.60">
    <property type="entry name" value="Homeodomain-like"/>
    <property type="match status" value="1"/>
</dbReference>
<comment type="caution">
    <text evidence="3">The sequence shown here is derived from an EMBL/GenBank/DDBJ whole genome shotgun (WGS) entry which is preliminary data.</text>
</comment>
<dbReference type="SUPFAM" id="SSF57884">
    <property type="entry name" value="Ada DNA repair protein, N-terminal domain (N-Ada 10)"/>
    <property type="match status" value="1"/>
</dbReference>
<protein>
    <submittedName>
        <fullName evidence="3">Metal binding domain of Ada-domain-containing protein</fullName>
    </submittedName>
</protein>
<dbReference type="Proteomes" id="UP001244207">
    <property type="component" value="Unassembled WGS sequence"/>
</dbReference>
<dbReference type="Pfam" id="PF02805">
    <property type="entry name" value="Ada_Zn_binding"/>
    <property type="match status" value="1"/>
</dbReference>
<dbReference type="GO" id="GO:0006355">
    <property type="term" value="P:regulation of DNA-templated transcription"/>
    <property type="evidence" value="ECO:0007669"/>
    <property type="project" value="InterPro"/>
</dbReference>
<proteinExistence type="predicted"/>
<keyword evidence="1" id="KW-0010">Activator</keyword>
<gene>
    <name evidence="3" type="ORF">BDZ83DRAFT_135780</name>
</gene>
<dbReference type="GO" id="GO:0008270">
    <property type="term" value="F:zinc ion binding"/>
    <property type="evidence" value="ECO:0007669"/>
    <property type="project" value="InterPro"/>
</dbReference>
<evidence type="ECO:0000256" key="1">
    <source>
        <dbReference type="ARBA" id="ARBA00023159"/>
    </source>
</evidence>
<dbReference type="GO" id="GO:0006281">
    <property type="term" value="P:DNA repair"/>
    <property type="evidence" value="ECO:0007669"/>
    <property type="project" value="InterPro"/>
</dbReference>